<feature type="domain" description="UPF0547" evidence="2">
    <location>
        <begin position="2"/>
        <end position="25"/>
    </location>
</feature>
<proteinExistence type="predicted"/>
<keyword evidence="1" id="KW-1133">Transmembrane helix</keyword>
<name>A0A7C4X7Q8_UNCW3</name>
<keyword evidence="1" id="KW-0812">Transmembrane</keyword>
<keyword evidence="1" id="KW-0472">Membrane</keyword>
<sequence>MKCPECKREITKKMNFCPFCGHRFDDPFGIVRGFEWKSGFDVLGYPLIHIAVGKDVNGKIRVAKGIIAIGQFGIGLITIAQFGVGLLFGLGQFVFGLVTVGQFAIGILFGLGQFATGYIVIGQIAFGWYALCQTGFAKYMWSSKIKNPEAVEFFRLFWQKITNLFGI</sequence>
<dbReference type="Pfam" id="PF10571">
    <property type="entry name" value="UPF0547"/>
    <property type="match status" value="1"/>
</dbReference>
<gene>
    <name evidence="3" type="ORF">ENV60_00440</name>
</gene>
<feature type="transmembrane region" description="Helical" evidence="1">
    <location>
        <begin position="103"/>
        <end position="131"/>
    </location>
</feature>
<evidence type="ECO:0000313" key="3">
    <source>
        <dbReference type="EMBL" id="HGV96752.1"/>
    </source>
</evidence>
<accession>A0A7C4X7Q8</accession>
<evidence type="ECO:0000256" key="1">
    <source>
        <dbReference type="SAM" id="Phobius"/>
    </source>
</evidence>
<feature type="transmembrane region" description="Helical" evidence="1">
    <location>
        <begin position="66"/>
        <end position="91"/>
    </location>
</feature>
<reference evidence="3" key="1">
    <citation type="journal article" date="2020" name="mSystems">
        <title>Genome- and Community-Level Interaction Insights into Carbon Utilization and Element Cycling Functions of Hydrothermarchaeota in Hydrothermal Sediment.</title>
        <authorList>
            <person name="Zhou Z."/>
            <person name="Liu Y."/>
            <person name="Xu W."/>
            <person name="Pan J."/>
            <person name="Luo Z.H."/>
            <person name="Li M."/>
        </authorList>
    </citation>
    <scope>NUCLEOTIDE SEQUENCE [LARGE SCALE GENOMIC DNA]</scope>
    <source>
        <strain evidence="3">SpSt-774</strain>
    </source>
</reference>
<evidence type="ECO:0000259" key="2">
    <source>
        <dbReference type="Pfam" id="PF10571"/>
    </source>
</evidence>
<dbReference type="InterPro" id="IPR018886">
    <property type="entry name" value="UPF0547"/>
</dbReference>
<dbReference type="AlphaFoldDB" id="A0A7C4X7Q8"/>
<protein>
    <submittedName>
        <fullName evidence="3">Zinc ribbon domain-containing protein</fullName>
    </submittedName>
</protein>
<organism evidence="3">
    <name type="scientific">candidate division WOR-3 bacterium</name>
    <dbReference type="NCBI Taxonomy" id="2052148"/>
    <lineage>
        <taxon>Bacteria</taxon>
        <taxon>Bacteria division WOR-3</taxon>
    </lineage>
</organism>
<dbReference type="EMBL" id="DTGZ01000007">
    <property type="protein sequence ID" value="HGV96752.1"/>
    <property type="molecule type" value="Genomic_DNA"/>
</dbReference>
<comment type="caution">
    <text evidence="3">The sequence shown here is derived from an EMBL/GenBank/DDBJ whole genome shotgun (WGS) entry which is preliminary data.</text>
</comment>